<proteinExistence type="predicted"/>
<dbReference type="SUPFAM" id="SSF102198">
    <property type="entry name" value="Putative cyclase"/>
    <property type="match status" value="1"/>
</dbReference>
<dbReference type="InterPro" id="IPR037175">
    <property type="entry name" value="KFase_sf"/>
</dbReference>
<dbReference type="EMBL" id="VCKZ01000554">
    <property type="protein sequence ID" value="TMR26508.1"/>
    <property type="molecule type" value="Genomic_DNA"/>
</dbReference>
<dbReference type="GO" id="GO:0019441">
    <property type="term" value="P:L-tryptophan catabolic process to kynurenine"/>
    <property type="evidence" value="ECO:0007669"/>
    <property type="project" value="InterPro"/>
</dbReference>
<dbReference type="OrthoDB" id="7067800at2"/>
<dbReference type="PANTHER" id="PTHR34861:SF10">
    <property type="entry name" value="CYCLASE"/>
    <property type="match status" value="1"/>
</dbReference>
<dbReference type="Pfam" id="PF04199">
    <property type="entry name" value="Cyclase"/>
    <property type="match status" value="1"/>
</dbReference>
<keyword evidence="2" id="KW-1185">Reference proteome</keyword>
<organism evidence="1 2">
    <name type="scientific">Actinomadura geliboluensis</name>
    <dbReference type="NCBI Taxonomy" id="882440"/>
    <lineage>
        <taxon>Bacteria</taxon>
        <taxon>Bacillati</taxon>
        <taxon>Actinomycetota</taxon>
        <taxon>Actinomycetes</taxon>
        <taxon>Streptosporangiales</taxon>
        <taxon>Thermomonosporaceae</taxon>
        <taxon>Actinomadura</taxon>
    </lineage>
</organism>
<dbReference type="Proteomes" id="UP000305238">
    <property type="component" value="Unassembled WGS sequence"/>
</dbReference>
<gene>
    <name evidence="1" type="ORF">ETD96_41105</name>
</gene>
<dbReference type="Gene3D" id="3.50.30.50">
    <property type="entry name" value="Putative cyclase"/>
    <property type="match status" value="1"/>
</dbReference>
<dbReference type="InterPro" id="IPR007325">
    <property type="entry name" value="KFase/CYL"/>
</dbReference>
<dbReference type="RefSeq" id="WP_138641890.1">
    <property type="nucleotide sequence ID" value="NZ_JASWDG010000047.1"/>
</dbReference>
<evidence type="ECO:0000313" key="2">
    <source>
        <dbReference type="Proteomes" id="UP000305238"/>
    </source>
</evidence>
<protein>
    <submittedName>
        <fullName evidence="1">Cyclase family protein</fullName>
    </submittedName>
</protein>
<accession>A0A5S4G0L8</accession>
<dbReference type="AlphaFoldDB" id="A0A5S4G0L8"/>
<dbReference type="GO" id="GO:0004061">
    <property type="term" value="F:arylformamidase activity"/>
    <property type="evidence" value="ECO:0007669"/>
    <property type="project" value="InterPro"/>
</dbReference>
<name>A0A5S4G0L8_9ACTN</name>
<sequence>MTATDTGGVLRQRALPGVDYAPEELGRGCRQRPEDVLAALAMPRTGRIFDLDAGRWAGMPVLDAHPPFVMTTYRTPRGGRIDGPAGRPDAQGAPTGVMTEFMAASTHTGTHVDALCHITEGEEWYGGGTEAEHLGDHGPVRAEASSIPPFVCRGVLLDIAALRGVGALPAGERVTAGDVRAAAERQGVELRPGDAVLIRTGYMSVWDAGAERRGAHFGAGIDLSAAEALADAGAVLVGADTENVECFPARDAGPFLPVHVRLLARAGVHIAELLYLEQLAEAEASEFLFLCLSLRVRGATGSMVRPVAIV</sequence>
<reference evidence="1 2" key="1">
    <citation type="submission" date="2019-05" db="EMBL/GenBank/DDBJ databases">
        <title>Draft genome sequence of Actinomadura geliboluensis A8036.</title>
        <authorList>
            <person name="Saricaoglu S."/>
            <person name="Isik K."/>
        </authorList>
    </citation>
    <scope>NUCLEOTIDE SEQUENCE [LARGE SCALE GENOMIC DNA]</scope>
    <source>
        <strain evidence="1 2">A8036</strain>
    </source>
</reference>
<evidence type="ECO:0000313" key="1">
    <source>
        <dbReference type="EMBL" id="TMR26508.1"/>
    </source>
</evidence>
<dbReference type="PANTHER" id="PTHR34861">
    <property type="match status" value="1"/>
</dbReference>
<comment type="caution">
    <text evidence="1">The sequence shown here is derived from an EMBL/GenBank/DDBJ whole genome shotgun (WGS) entry which is preliminary data.</text>
</comment>